<dbReference type="RefSeq" id="WP_179387770.1">
    <property type="nucleotide sequence ID" value="NZ_JACBYQ010000001.1"/>
</dbReference>
<name>A0A7Y9LQW6_9MICC</name>
<dbReference type="Gene3D" id="3.30.530.20">
    <property type="match status" value="1"/>
</dbReference>
<dbReference type="Proteomes" id="UP000521748">
    <property type="component" value="Unassembled WGS sequence"/>
</dbReference>
<feature type="domain" description="Activator of Hsp90 ATPase homologue 1/2-like C-terminal" evidence="2">
    <location>
        <begin position="31"/>
        <end position="136"/>
    </location>
</feature>
<evidence type="ECO:0000256" key="1">
    <source>
        <dbReference type="ARBA" id="ARBA00006817"/>
    </source>
</evidence>
<reference evidence="3 4" key="1">
    <citation type="submission" date="2020-07" db="EMBL/GenBank/DDBJ databases">
        <title>Sequencing the genomes of 1000 actinobacteria strains.</title>
        <authorList>
            <person name="Klenk H.-P."/>
        </authorList>
    </citation>
    <scope>NUCLEOTIDE SEQUENCE [LARGE SCALE GENOMIC DNA]</scope>
    <source>
        <strain evidence="3 4">DSM 102047</strain>
    </source>
</reference>
<comment type="caution">
    <text evidence="3">The sequence shown here is derived from an EMBL/GenBank/DDBJ whole genome shotgun (WGS) entry which is preliminary data.</text>
</comment>
<dbReference type="Pfam" id="PF08327">
    <property type="entry name" value="AHSA1"/>
    <property type="match status" value="1"/>
</dbReference>
<evidence type="ECO:0000313" key="4">
    <source>
        <dbReference type="Proteomes" id="UP000521748"/>
    </source>
</evidence>
<dbReference type="EMBL" id="JACBYQ010000001">
    <property type="protein sequence ID" value="NYE93938.1"/>
    <property type="molecule type" value="Genomic_DNA"/>
</dbReference>
<evidence type="ECO:0000259" key="2">
    <source>
        <dbReference type="Pfam" id="PF08327"/>
    </source>
</evidence>
<dbReference type="InterPro" id="IPR023393">
    <property type="entry name" value="START-like_dom_sf"/>
</dbReference>
<proteinExistence type="inferred from homology"/>
<organism evidence="3 4">
    <name type="scientific">Psychromicrobium silvestre</name>
    <dbReference type="NCBI Taxonomy" id="1645614"/>
    <lineage>
        <taxon>Bacteria</taxon>
        <taxon>Bacillati</taxon>
        <taxon>Actinomycetota</taxon>
        <taxon>Actinomycetes</taxon>
        <taxon>Micrococcales</taxon>
        <taxon>Micrococcaceae</taxon>
        <taxon>Psychromicrobium</taxon>
    </lineage>
</organism>
<comment type="similarity">
    <text evidence="1">Belongs to the AHA1 family.</text>
</comment>
<evidence type="ECO:0000313" key="3">
    <source>
        <dbReference type="EMBL" id="NYE93938.1"/>
    </source>
</evidence>
<sequence length="162" mass="18333">MAQMTGHRETENGADWMVLERQLSGDLAASWRVVTDSASLDRFIGRWEGDPASGQVDFYMTAEGSTDANTYRVLECTPQQRYVVESEYMGMVWQLAISLRTAENGTTLRFAQRYEPDMDAASIGPGWEYYLDRLVAAEAGEDVNSVLWDDYYPALSEDYRAI</sequence>
<keyword evidence="4" id="KW-1185">Reference proteome</keyword>
<protein>
    <recommendedName>
        <fullName evidence="2">Activator of Hsp90 ATPase homologue 1/2-like C-terminal domain-containing protein</fullName>
    </recommendedName>
</protein>
<gene>
    <name evidence="3" type="ORF">FHU41_000159</name>
</gene>
<accession>A0A7Y9LQW6</accession>
<dbReference type="AlphaFoldDB" id="A0A7Y9LQW6"/>
<dbReference type="InterPro" id="IPR013538">
    <property type="entry name" value="ASHA1/2-like_C"/>
</dbReference>
<dbReference type="SUPFAM" id="SSF55961">
    <property type="entry name" value="Bet v1-like"/>
    <property type="match status" value="1"/>
</dbReference>